<comment type="catalytic activity">
    <reaction evidence="3">
        <text>an (S)-2-haloacid + H2O = a (2R)-2-hydroxycarboxylate + a halide anion + H(+)</text>
        <dbReference type="Rhea" id="RHEA:11192"/>
        <dbReference type="ChEBI" id="CHEBI:15377"/>
        <dbReference type="ChEBI" id="CHEBI:15378"/>
        <dbReference type="ChEBI" id="CHEBI:16042"/>
        <dbReference type="ChEBI" id="CHEBI:58314"/>
        <dbReference type="ChEBI" id="CHEBI:137405"/>
        <dbReference type="EC" id="3.8.1.2"/>
    </reaction>
</comment>
<gene>
    <name evidence="4" type="ORF">GQF03_05230</name>
</gene>
<keyword evidence="5" id="KW-1185">Reference proteome</keyword>
<dbReference type="SFLD" id="SFLDG01129">
    <property type="entry name" value="C1.5:_HAD__Beta-PGM__Phosphata"/>
    <property type="match status" value="1"/>
</dbReference>
<dbReference type="PRINTS" id="PR00413">
    <property type="entry name" value="HADHALOGNASE"/>
</dbReference>
<evidence type="ECO:0000313" key="5">
    <source>
        <dbReference type="Proteomes" id="UP000445696"/>
    </source>
</evidence>
<evidence type="ECO:0000256" key="2">
    <source>
        <dbReference type="ARBA" id="ARBA00022801"/>
    </source>
</evidence>
<evidence type="ECO:0000256" key="3">
    <source>
        <dbReference type="RuleBase" id="RU368077"/>
    </source>
</evidence>
<name>A0A845MDG0_9PROT</name>
<dbReference type="RefSeq" id="WP_161338166.1">
    <property type="nucleotide sequence ID" value="NZ_JBHSDG010000001.1"/>
</dbReference>
<accession>A0A845MDG0</accession>
<dbReference type="InterPro" id="IPR006439">
    <property type="entry name" value="HAD-SF_hydro_IA"/>
</dbReference>
<dbReference type="AlphaFoldDB" id="A0A845MDG0"/>
<protein>
    <recommendedName>
        <fullName evidence="3">(S)-2-haloacid dehalogenase</fullName>
        <ecNumber evidence="3">3.8.1.2</ecNumber>
    </recommendedName>
    <alternativeName>
        <fullName evidence="3">2-haloalkanoic acid dehalogenase</fullName>
    </alternativeName>
    <alternativeName>
        <fullName evidence="3">Halocarboxylic acid halidohydrolase</fullName>
    </alternativeName>
    <alternativeName>
        <fullName evidence="3">L-2-haloacid dehalogenase</fullName>
    </alternativeName>
</protein>
<dbReference type="SFLD" id="SFLDS00003">
    <property type="entry name" value="Haloacid_Dehalogenase"/>
    <property type="match status" value="1"/>
</dbReference>
<proteinExistence type="inferred from homology"/>
<dbReference type="InterPro" id="IPR051540">
    <property type="entry name" value="S-2-haloacid_dehalogenase"/>
</dbReference>
<evidence type="ECO:0000256" key="1">
    <source>
        <dbReference type="ARBA" id="ARBA00008106"/>
    </source>
</evidence>
<dbReference type="PANTHER" id="PTHR43316:SF3">
    <property type="entry name" value="HALOACID DEHALOGENASE, TYPE II (AFU_ORTHOLOGUE AFUA_2G07750)-RELATED"/>
    <property type="match status" value="1"/>
</dbReference>
<dbReference type="NCBIfam" id="TIGR01428">
    <property type="entry name" value="HAD_type_II"/>
    <property type="match status" value="1"/>
</dbReference>
<dbReference type="InterPro" id="IPR036412">
    <property type="entry name" value="HAD-like_sf"/>
</dbReference>
<dbReference type="Gene3D" id="3.40.50.1000">
    <property type="entry name" value="HAD superfamily/HAD-like"/>
    <property type="match status" value="1"/>
</dbReference>
<dbReference type="Proteomes" id="UP000445696">
    <property type="component" value="Unassembled WGS sequence"/>
</dbReference>
<dbReference type="OrthoDB" id="9785638at2"/>
<comment type="similarity">
    <text evidence="1 3">Belongs to the HAD-like hydrolase superfamily. S-2-haloalkanoic acid dehalogenase family.</text>
</comment>
<reference evidence="4 5" key="1">
    <citation type="journal article" date="2014" name="Int. J. Syst. Evol. Microbiol.">
        <title>Sneathiella chungangensis sp. nov., isolated from a marine sand, and emended description of the genus Sneathiella.</title>
        <authorList>
            <person name="Siamphan C."/>
            <person name="Kim H."/>
            <person name="Lee J.S."/>
            <person name="Kim W."/>
        </authorList>
    </citation>
    <scope>NUCLEOTIDE SEQUENCE [LARGE SCALE GENOMIC DNA]</scope>
    <source>
        <strain evidence="4 5">KCTC 32476</strain>
    </source>
</reference>
<dbReference type="SUPFAM" id="SSF56784">
    <property type="entry name" value="HAD-like"/>
    <property type="match status" value="1"/>
</dbReference>
<sequence length="246" mass="27827">MTNVTVKALLFDVFGTVTDWYSSVTREGEKISEKTGIDLLWGEFVRKWRTDGYLQALGEISTGRREIVPTAEIHKQKLLALLDEYGVGGLSDAEIDDFNMAWNRLDVWPDVPEGLSMLKADYLIIPFSNGDFRCLLDISRRNNLPWDGIISADFFKKVKPDPTIYHDAAELLQMPPDQIMMVACHSRDLQGAKNAGFHTAYVNRPLEYGPGVPPEDKPVRFDFDVDSFVDLAKALNSLKAKQNKER</sequence>
<dbReference type="GO" id="GO:0018784">
    <property type="term" value="F:(S)-2-haloacid dehalogenase activity"/>
    <property type="evidence" value="ECO:0007669"/>
    <property type="project" value="UniProtKB-UniRule"/>
</dbReference>
<dbReference type="InterPro" id="IPR006328">
    <property type="entry name" value="2-HAD"/>
</dbReference>
<comment type="caution">
    <text evidence="4">The sequence shown here is derived from an EMBL/GenBank/DDBJ whole genome shotgun (WGS) entry which is preliminary data.</text>
</comment>
<dbReference type="EMBL" id="WTVA01000002">
    <property type="protein sequence ID" value="MZR21725.1"/>
    <property type="molecule type" value="Genomic_DNA"/>
</dbReference>
<evidence type="ECO:0000313" key="4">
    <source>
        <dbReference type="EMBL" id="MZR21725.1"/>
    </source>
</evidence>
<comment type="function">
    <text evidence="3">Catalyzes the hydrolytic dehalogenation of small (S)-2-haloalkanoic acids to yield the corresponding (R)-2-hydroxyalkanoic acids.</text>
</comment>
<dbReference type="Pfam" id="PF00702">
    <property type="entry name" value="Hydrolase"/>
    <property type="match status" value="1"/>
</dbReference>
<organism evidence="4 5">
    <name type="scientific">Sneathiella chungangensis</name>
    <dbReference type="NCBI Taxonomy" id="1418234"/>
    <lineage>
        <taxon>Bacteria</taxon>
        <taxon>Pseudomonadati</taxon>
        <taxon>Pseudomonadota</taxon>
        <taxon>Alphaproteobacteria</taxon>
        <taxon>Sneathiellales</taxon>
        <taxon>Sneathiellaceae</taxon>
        <taxon>Sneathiella</taxon>
    </lineage>
</organism>
<keyword evidence="2 3" id="KW-0378">Hydrolase</keyword>
<dbReference type="InterPro" id="IPR023198">
    <property type="entry name" value="PGP-like_dom2"/>
</dbReference>
<dbReference type="PANTHER" id="PTHR43316">
    <property type="entry name" value="HYDROLASE, HALOACID DELAHOGENASE-RELATED"/>
    <property type="match status" value="1"/>
</dbReference>
<dbReference type="NCBIfam" id="TIGR01493">
    <property type="entry name" value="HAD-SF-IA-v2"/>
    <property type="match status" value="1"/>
</dbReference>
<dbReference type="EC" id="3.8.1.2" evidence="3"/>
<dbReference type="Gene3D" id="1.10.150.240">
    <property type="entry name" value="Putative phosphatase, domain 2"/>
    <property type="match status" value="1"/>
</dbReference>
<dbReference type="InterPro" id="IPR023214">
    <property type="entry name" value="HAD_sf"/>
</dbReference>